<organism evidence="15 16">
    <name type="scientific">Nocardiopsis sediminis</name>
    <dbReference type="NCBI Taxonomy" id="1778267"/>
    <lineage>
        <taxon>Bacteria</taxon>
        <taxon>Bacillati</taxon>
        <taxon>Actinomycetota</taxon>
        <taxon>Actinomycetes</taxon>
        <taxon>Streptosporangiales</taxon>
        <taxon>Nocardiopsidaceae</taxon>
        <taxon>Nocardiopsis</taxon>
    </lineage>
</organism>
<dbReference type="Pfam" id="PF08267">
    <property type="entry name" value="Meth_synt_1"/>
    <property type="match status" value="1"/>
</dbReference>
<dbReference type="SUPFAM" id="SSF51726">
    <property type="entry name" value="UROD/MetE-like"/>
    <property type="match status" value="2"/>
</dbReference>
<dbReference type="Gene3D" id="3.20.20.210">
    <property type="match status" value="2"/>
</dbReference>
<dbReference type="NCBIfam" id="NF003556">
    <property type="entry name" value="PRK05222.1"/>
    <property type="match status" value="1"/>
</dbReference>
<reference evidence="16" key="1">
    <citation type="journal article" date="2019" name="Int. J. Syst. Evol. Microbiol.">
        <title>The Global Catalogue of Microorganisms (GCM) 10K type strain sequencing project: providing services to taxonomists for standard genome sequencing and annotation.</title>
        <authorList>
            <consortium name="The Broad Institute Genomics Platform"/>
            <consortium name="The Broad Institute Genome Sequencing Center for Infectious Disease"/>
            <person name="Wu L."/>
            <person name="Ma J."/>
        </authorList>
    </citation>
    <scope>NUCLEOTIDE SEQUENCE [LARGE SCALE GENOMIC DNA]</scope>
    <source>
        <strain evidence="16">TBRC 1826</strain>
    </source>
</reference>
<feature type="binding site" evidence="11">
    <location>
        <position position="622"/>
    </location>
    <ligand>
        <name>5-methyltetrahydropteroyltri-L-glutamate</name>
        <dbReference type="ChEBI" id="CHEBI:58207"/>
    </ligand>
</feature>
<keyword evidence="16" id="KW-1185">Reference proteome</keyword>
<dbReference type="RefSeq" id="WP_378534112.1">
    <property type="nucleotide sequence ID" value="NZ_JBHSBH010000010.1"/>
</dbReference>
<comment type="similarity">
    <text evidence="3 11">Belongs to the vitamin-B12 independent methionine synthase family.</text>
</comment>
<comment type="catalytic activity">
    <reaction evidence="11">
        <text>5-methyltetrahydropteroyltri-L-glutamate + L-homocysteine = tetrahydropteroyltri-L-glutamate + L-methionine</text>
        <dbReference type="Rhea" id="RHEA:21196"/>
        <dbReference type="ChEBI" id="CHEBI:57844"/>
        <dbReference type="ChEBI" id="CHEBI:58140"/>
        <dbReference type="ChEBI" id="CHEBI:58199"/>
        <dbReference type="ChEBI" id="CHEBI:58207"/>
        <dbReference type="EC" id="2.1.1.14"/>
    </reaction>
</comment>
<evidence type="ECO:0000256" key="1">
    <source>
        <dbReference type="ARBA" id="ARBA00002777"/>
    </source>
</evidence>
<dbReference type="InterPro" id="IPR038071">
    <property type="entry name" value="UROD/MetE-like_sf"/>
</dbReference>
<dbReference type="InterPro" id="IPR013215">
    <property type="entry name" value="Cbl-indep_Met_Synth_N"/>
</dbReference>
<dbReference type="NCBIfam" id="TIGR01371">
    <property type="entry name" value="met_syn_B12ind"/>
    <property type="match status" value="1"/>
</dbReference>
<dbReference type="Proteomes" id="UP001595847">
    <property type="component" value="Unassembled WGS sequence"/>
</dbReference>
<sequence>MTQTTATSRATVHGYPRQGAHRQLKKATESYWAGRIDAHTLLGTARELRLHNLTQLRDAGIDEIPSNDFSFYDHVLDTAWMLGAIPERHLAAVPDTTSTAGRLDRYFAMARGTADAHPLEMTKWFDTNYHYLVPEIGPGTRFTLDPGKPLGEFAEALEQGVQTRPVLLGPVTFLLLAKDPTGTEGFRPLDLLDQVIPLYADLLRRLHEAGAQWVQLDEPALVTDQPAEVLAKVADTYATLAAATARPKIVVASYFDRLGDALPVLATSAVEGLALDFTNAAAANLGGLAAAGGMPGKRLIAGVVNGRNIWAADLSAALSTLGTLLGLAGSVDVSASCSLLHVPLDVTLETGLDPEIAGWLSFARQKLDEIVTLRRGLTEGRTAISDILHTNQSRLASRAASPIVRVPAVRDRVAAVTDADLHRISPYATRRQAQQGRLRLPELPTTTIGSFPQTQELRTARAALRAGTLDHAAYRDAMRAEIRAVIAEQERIGLDVLVHGEPERNDMVQYFGEQLTGFLATRHGWVQSYGTRYVRPPLIVGDVSRPAPMTVEWAAYAQSLTERPVKGMLTGPVTMLAWSFVRDDQPEGDTARQVAVALRDEVLDLERAGISIIQVDEPALRETLPLRTADRAAYLDWAVAAFQLSTAGVRDDTQIHTHMCYAEFGDVLAAIIDMDADVISLEAARSAMAIVADLARAGYANEAGPGVWDIHSPRVPSVEEIVGHLRTAVGAFPPGRLWVNPDCGLKTRGYPEVRATLANLVEATGHLRARP</sequence>
<keyword evidence="8 11" id="KW-0677">Repeat</keyword>
<accession>A0ABV8FPG5</accession>
<comment type="cofactor">
    <cofactor evidence="11">
        <name>Zn(2+)</name>
        <dbReference type="ChEBI" id="CHEBI:29105"/>
    </cofactor>
    <text evidence="11">Binds 1 zinc ion per subunit.</text>
</comment>
<feature type="domain" description="Cobalamin-independent methionine synthase MetE N-terminal" evidence="14">
    <location>
        <begin position="11"/>
        <end position="324"/>
    </location>
</feature>
<dbReference type="CDD" id="cd03311">
    <property type="entry name" value="CIMS_C_terminal_like"/>
    <property type="match status" value="1"/>
</dbReference>
<dbReference type="GO" id="GO:0003871">
    <property type="term" value="F:5-methyltetrahydropteroyltriglutamate-homocysteine S-methyltransferase activity"/>
    <property type="evidence" value="ECO:0007669"/>
    <property type="project" value="UniProtKB-EC"/>
</dbReference>
<proteinExistence type="inferred from homology"/>
<feature type="compositionally biased region" description="Polar residues" evidence="12">
    <location>
        <begin position="1"/>
        <end position="10"/>
    </location>
</feature>
<evidence type="ECO:0000256" key="6">
    <source>
        <dbReference type="ARBA" id="ARBA00022679"/>
    </source>
</evidence>
<feature type="binding site" evidence="11">
    <location>
        <begin position="448"/>
        <end position="450"/>
    </location>
    <ligand>
        <name>L-methionine</name>
        <dbReference type="ChEBI" id="CHEBI:57844"/>
    </ligand>
</feature>
<feature type="active site" description="Proton donor" evidence="11">
    <location>
        <position position="711"/>
    </location>
</feature>
<feature type="domain" description="Cobalamin-independent methionine synthase MetE C-terminal/archaeal" evidence="13">
    <location>
        <begin position="443"/>
        <end position="764"/>
    </location>
</feature>
<feature type="binding site" evidence="11">
    <location>
        <position position="501"/>
    </location>
    <ligand>
        <name>L-homocysteine</name>
        <dbReference type="ChEBI" id="CHEBI:58199"/>
    </ligand>
</feature>
<dbReference type="PIRSF" id="PIRSF000382">
    <property type="entry name" value="MeTrfase_B12_ind"/>
    <property type="match status" value="1"/>
</dbReference>
<dbReference type="Pfam" id="PF01717">
    <property type="entry name" value="Meth_synt_2"/>
    <property type="match status" value="1"/>
</dbReference>
<comment type="function">
    <text evidence="1 11">Catalyzes the transfer of a methyl group from 5-methyltetrahydrofolate to homocysteine resulting in methionine formation.</text>
</comment>
<evidence type="ECO:0000256" key="10">
    <source>
        <dbReference type="ARBA" id="ARBA00023167"/>
    </source>
</evidence>
<feature type="region of interest" description="Disordered" evidence="12">
    <location>
        <begin position="1"/>
        <end position="22"/>
    </location>
</feature>
<dbReference type="HAMAP" id="MF_00172">
    <property type="entry name" value="Meth_synth"/>
    <property type="match status" value="1"/>
</dbReference>
<feature type="binding site" evidence="11">
    <location>
        <position position="616"/>
    </location>
    <ligand>
        <name>L-homocysteine</name>
        <dbReference type="ChEBI" id="CHEBI:58199"/>
    </ligand>
</feature>
<keyword evidence="6 11" id="KW-0808">Transferase</keyword>
<keyword evidence="10 11" id="KW-0486">Methionine biosynthesis</keyword>
<feature type="binding site" evidence="11">
    <location>
        <position position="743"/>
    </location>
    <ligand>
        <name>Zn(2+)</name>
        <dbReference type="ChEBI" id="CHEBI:29105"/>
        <note>catalytic</note>
    </ligand>
</feature>
<dbReference type="InterPro" id="IPR006276">
    <property type="entry name" value="Cobalamin-indep_Met_synthase"/>
</dbReference>
<feature type="binding site" evidence="11">
    <location>
        <position position="616"/>
    </location>
    <ligand>
        <name>L-methionine</name>
        <dbReference type="ChEBI" id="CHEBI:57844"/>
    </ligand>
</feature>
<dbReference type="PANTHER" id="PTHR30519">
    <property type="entry name" value="5-METHYLTETRAHYDROPTEROYLTRIGLUTAMATE--HOMOCYSTEINE METHYLTRANSFERASE"/>
    <property type="match status" value="1"/>
</dbReference>
<name>A0ABV8FPG5_9ACTN</name>
<dbReference type="CDD" id="cd03312">
    <property type="entry name" value="CIMS_N_terminal_like"/>
    <property type="match status" value="1"/>
</dbReference>
<feature type="binding site" evidence="11">
    <location>
        <position position="658"/>
    </location>
    <ligand>
        <name>Zn(2+)</name>
        <dbReference type="ChEBI" id="CHEBI:29105"/>
        <note>catalytic</note>
    </ligand>
</feature>
<dbReference type="EMBL" id="JBHSBH010000010">
    <property type="protein sequence ID" value="MFC3997274.1"/>
    <property type="molecule type" value="Genomic_DNA"/>
</dbReference>
<keyword evidence="7 11" id="KW-0479">Metal-binding</keyword>
<keyword evidence="5 11" id="KW-0028">Amino-acid biosynthesis</keyword>
<comment type="caution">
    <text evidence="15">The sequence shown here is derived from an EMBL/GenBank/DDBJ whole genome shotgun (WGS) entry which is preliminary data.</text>
</comment>
<evidence type="ECO:0000256" key="8">
    <source>
        <dbReference type="ARBA" id="ARBA00022737"/>
    </source>
</evidence>
<evidence type="ECO:0000256" key="3">
    <source>
        <dbReference type="ARBA" id="ARBA00009553"/>
    </source>
</evidence>
<evidence type="ECO:0000313" key="16">
    <source>
        <dbReference type="Proteomes" id="UP001595847"/>
    </source>
</evidence>
<feature type="binding site" evidence="11">
    <location>
        <position position="660"/>
    </location>
    <ligand>
        <name>Zn(2+)</name>
        <dbReference type="ChEBI" id="CHEBI:29105"/>
        <note>catalytic</note>
    </ligand>
</feature>
<keyword evidence="9 11" id="KW-0862">Zinc</keyword>
<dbReference type="EC" id="2.1.1.14" evidence="11"/>
<keyword evidence="4 11" id="KW-0489">Methyltransferase</keyword>
<comment type="caution">
    <text evidence="11">Lacks conserved residue(s) required for the propagation of feature annotation.</text>
</comment>
<protein>
    <recommendedName>
        <fullName evidence="11">5-methyltetrahydropteroyltriglutamate--homocysteine methyltransferase</fullName>
        <ecNumber evidence="11">2.1.1.14</ecNumber>
    </recommendedName>
    <alternativeName>
        <fullName evidence="11">Cobalamin-independent methionine synthase</fullName>
    </alternativeName>
    <alternativeName>
        <fullName evidence="11">Methionine synthase, vitamin-B12 independent isozyme</fullName>
    </alternativeName>
</protein>
<evidence type="ECO:0000256" key="2">
    <source>
        <dbReference type="ARBA" id="ARBA00004681"/>
    </source>
</evidence>
<dbReference type="InterPro" id="IPR002629">
    <property type="entry name" value="Met_Synth_C/arc"/>
</dbReference>
<feature type="binding site" evidence="11">
    <location>
        <begin position="448"/>
        <end position="450"/>
    </location>
    <ligand>
        <name>L-homocysteine</name>
        <dbReference type="ChEBI" id="CHEBI:58199"/>
    </ligand>
</feature>
<evidence type="ECO:0000256" key="12">
    <source>
        <dbReference type="SAM" id="MobiDB-lite"/>
    </source>
</evidence>
<gene>
    <name evidence="11 15" type="primary">metE</name>
    <name evidence="15" type="ORF">ACFOVU_15185</name>
</gene>
<evidence type="ECO:0000313" key="15">
    <source>
        <dbReference type="EMBL" id="MFC3997274.1"/>
    </source>
</evidence>
<dbReference type="GO" id="GO:0032259">
    <property type="term" value="P:methylation"/>
    <property type="evidence" value="ECO:0007669"/>
    <property type="project" value="UniProtKB-KW"/>
</dbReference>
<evidence type="ECO:0000256" key="5">
    <source>
        <dbReference type="ARBA" id="ARBA00022605"/>
    </source>
</evidence>
<evidence type="ECO:0000256" key="11">
    <source>
        <dbReference type="HAMAP-Rule" id="MF_00172"/>
    </source>
</evidence>
<evidence type="ECO:0000259" key="13">
    <source>
        <dbReference type="Pfam" id="PF01717"/>
    </source>
</evidence>
<feature type="binding site" evidence="11">
    <location>
        <position position="501"/>
    </location>
    <ligand>
        <name>L-methionine</name>
        <dbReference type="ChEBI" id="CHEBI:57844"/>
    </ligand>
</feature>
<feature type="binding site" evidence="11">
    <location>
        <position position="578"/>
    </location>
    <ligand>
        <name>5-methyltetrahydropteroyltri-L-glutamate</name>
        <dbReference type="ChEBI" id="CHEBI:58207"/>
    </ligand>
</feature>
<feature type="binding site" evidence="11">
    <location>
        <position position="123"/>
    </location>
    <ligand>
        <name>5-methyltetrahydropteroyltri-L-glutamate</name>
        <dbReference type="ChEBI" id="CHEBI:58207"/>
    </ligand>
</feature>
<comment type="pathway">
    <text evidence="2 11">Amino-acid biosynthesis; L-methionine biosynthesis via de novo pathway; L-methionine from L-homocysteine (MetE route): step 1/1.</text>
</comment>
<evidence type="ECO:0000259" key="14">
    <source>
        <dbReference type="Pfam" id="PF08267"/>
    </source>
</evidence>
<evidence type="ECO:0000256" key="7">
    <source>
        <dbReference type="ARBA" id="ARBA00022723"/>
    </source>
</evidence>
<evidence type="ECO:0000256" key="4">
    <source>
        <dbReference type="ARBA" id="ARBA00022603"/>
    </source>
</evidence>
<evidence type="ECO:0000256" key="9">
    <source>
        <dbReference type="ARBA" id="ARBA00022833"/>
    </source>
</evidence>
<feature type="binding site" evidence="11">
    <location>
        <position position="682"/>
    </location>
    <ligand>
        <name>Zn(2+)</name>
        <dbReference type="ChEBI" id="CHEBI:29105"/>
        <note>catalytic</note>
    </ligand>
</feature>